<feature type="compositionally biased region" description="Basic and acidic residues" evidence="1">
    <location>
        <begin position="1"/>
        <end position="12"/>
    </location>
</feature>
<protein>
    <submittedName>
        <fullName evidence="3">Uncharacterized protein</fullName>
    </submittedName>
</protein>
<feature type="region of interest" description="Disordered" evidence="1">
    <location>
        <begin position="1"/>
        <end position="31"/>
    </location>
</feature>
<accession>A0A085N5K7</accession>
<gene>
    <name evidence="2" type="ORF">M513_09113</name>
    <name evidence="3" type="ORF">M514_09113</name>
</gene>
<dbReference type="Proteomes" id="UP000030758">
    <property type="component" value="Unassembled WGS sequence"/>
</dbReference>
<name>A0A085N5K7_9BILA</name>
<sequence>MLSRMDGNDRVVQRSSRNLASSRHLRRRAKEASARFHPFSIGRINVATQNFQTTFIPAVDHHTKIWSFERGGDNSFNAPGKSVVCQPIVVGNLICLPSEMQSIKEPAIKSNAKGRDCKSL</sequence>
<keyword evidence="4" id="KW-1185">Reference proteome</keyword>
<evidence type="ECO:0000313" key="2">
    <source>
        <dbReference type="EMBL" id="KFD50020.1"/>
    </source>
</evidence>
<evidence type="ECO:0000313" key="3">
    <source>
        <dbReference type="EMBL" id="KFD64753.1"/>
    </source>
</evidence>
<dbReference type="Proteomes" id="UP000030764">
    <property type="component" value="Unassembled WGS sequence"/>
</dbReference>
<evidence type="ECO:0000256" key="1">
    <source>
        <dbReference type="SAM" id="MobiDB-lite"/>
    </source>
</evidence>
<evidence type="ECO:0000313" key="4">
    <source>
        <dbReference type="Proteomes" id="UP000030764"/>
    </source>
</evidence>
<dbReference type="EMBL" id="KL363260">
    <property type="protein sequence ID" value="KFD50020.1"/>
    <property type="molecule type" value="Genomic_DNA"/>
</dbReference>
<organism evidence="3">
    <name type="scientific">Trichuris suis</name>
    <name type="common">pig whipworm</name>
    <dbReference type="NCBI Taxonomy" id="68888"/>
    <lineage>
        <taxon>Eukaryota</taxon>
        <taxon>Metazoa</taxon>
        <taxon>Ecdysozoa</taxon>
        <taxon>Nematoda</taxon>
        <taxon>Enoplea</taxon>
        <taxon>Dorylaimia</taxon>
        <taxon>Trichinellida</taxon>
        <taxon>Trichuridae</taxon>
        <taxon>Trichuris</taxon>
    </lineage>
</organism>
<proteinExistence type="predicted"/>
<dbReference type="EMBL" id="KL367551">
    <property type="protein sequence ID" value="KFD64753.1"/>
    <property type="molecule type" value="Genomic_DNA"/>
</dbReference>
<reference evidence="3 4" key="1">
    <citation type="journal article" date="2014" name="Nat. Genet.">
        <title>Genome and transcriptome of the porcine whipworm Trichuris suis.</title>
        <authorList>
            <person name="Jex A.R."/>
            <person name="Nejsum P."/>
            <person name="Schwarz E.M."/>
            <person name="Hu L."/>
            <person name="Young N.D."/>
            <person name="Hall R.S."/>
            <person name="Korhonen P.K."/>
            <person name="Liao S."/>
            <person name="Thamsborg S."/>
            <person name="Xia J."/>
            <person name="Xu P."/>
            <person name="Wang S."/>
            <person name="Scheerlinck J.P."/>
            <person name="Hofmann A."/>
            <person name="Sternberg P.W."/>
            <person name="Wang J."/>
            <person name="Gasser R.B."/>
        </authorList>
    </citation>
    <scope>NUCLEOTIDE SEQUENCE [LARGE SCALE GENOMIC DNA]</scope>
    <source>
        <strain evidence="3">DCEP-RM93F</strain>
        <strain evidence="2">DCEP-RM93M</strain>
    </source>
</reference>
<dbReference type="AlphaFoldDB" id="A0A085N5K7"/>